<name>S2JHI6_MUCC1</name>
<dbReference type="GO" id="GO:0005096">
    <property type="term" value="F:GTPase activator activity"/>
    <property type="evidence" value="ECO:0007669"/>
    <property type="project" value="UniProtKB-KW"/>
</dbReference>
<reference evidence="5" key="1">
    <citation type="submission" date="2013-05" db="EMBL/GenBank/DDBJ databases">
        <title>The Genome sequence of Mucor circinelloides f. circinelloides 1006PhL.</title>
        <authorList>
            <consortium name="The Broad Institute Genomics Platform"/>
            <person name="Cuomo C."/>
            <person name="Earl A."/>
            <person name="Findley K."/>
            <person name="Lee S.C."/>
            <person name="Walker B."/>
            <person name="Young S."/>
            <person name="Zeng Q."/>
            <person name="Gargeya S."/>
            <person name="Fitzgerald M."/>
            <person name="Haas B."/>
            <person name="Abouelleil A."/>
            <person name="Allen A.W."/>
            <person name="Alvarado L."/>
            <person name="Arachchi H.M."/>
            <person name="Berlin A.M."/>
            <person name="Chapman S.B."/>
            <person name="Gainer-Dewar J."/>
            <person name="Goldberg J."/>
            <person name="Griggs A."/>
            <person name="Gujja S."/>
            <person name="Hansen M."/>
            <person name="Howarth C."/>
            <person name="Imamovic A."/>
            <person name="Ireland A."/>
            <person name="Larimer J."/>
            <person name="McCowan C."/>
            <person name="Murphy C."/>
            <person name="Pearson M."/>
            <person name="Poon T.W."/>
            <person name="Priest M."/>
            <person name="Roberts A."/>
            <person name="Saif S."/>
            <person name="Shea T."/>
            <person name="Sisk P."/>
            <person name="Sykes S."/>
            <person name="Wortman J."/>
            <person name="Nusbaum C."/>
            <person name="Birren B."/>
        </authorList>
    </citation>
    <scope>NUCLEOTIDE SEQUENCE [LARGE SCALE GENOMIC DNA]</scope>
    <source>
        <strain evidence="5">1006PhL</strain>
    </source>
</reference>
<dbReference type="Gene3D" id="1.20.1270.60">
    <property type="entry name" value="Arfaptin homology (AH) domain/BAR domain"/>
    <property type="match status" value="1"/>
</dbReference>
<dbReference type="AlphaFoldDB" id="S2JHI6"/>
<dbReference type="eggNOG" id="KOG1450">
    <property type="taxonomic scope" value="Eukaryota"/>
</dbReference>
<dbReference type="SUPFAM" id="SSF103657">
    <property type="entry name" value="BAR/IMD domain-like"/>
    <property type="match status" value="1"/>
</dbReference>
<evidence type="ECO:0000256" key="1">
    <source>
        <dbReference type="ARBA" id="ARBA00022468"/>
    </source>
</evidence>
<evidence type="ECO:0000256" key="2">
    <source>
        <dbReference type="SAM" id="MobiDB-lite"/>
    </source>
</evidence>
<dbReference type="InterPro" id="IPR027267">
    <property type="entry name" value="AH/BAR_dom_sf"/>
</dbReference>
<feature type="compositionally biased region" description="Low complexity" evidence="2">
    <location>
        <begin position="561"/>
        <end position="571"/>
    </location>
</feature>
<dbReference type="EMBL" id="KE123959">
    <property type="protein sequence ID" value="EPB87977.1"/>
    <property type="molecule type" value="Genomic_DNA"/>
</dbReference>
<dbReference type="GO" id="GO:0007165">
    <property type="term" value="P:signal transduction"/>
    <property type="evidence" value="ECO:0007669"/>
    <property type="project" value="InterPro"/>
</dbReference>
<feature type="compositionally biased region" description="Low complexity" evidence="2">
    <location>
        <begin position="656"/>
        <end position="667"/>
    </location>
</feature>
<dbReference type="InterPro" id="IPR000198">
    <property type="entry name" value="RhoGAP_dom"/>
</dbReference>
<organism evidence="4 5">
    <name type="scientific">Mucor circinelloides f. circinelloides (strain 1006PhL)</name>
    <name type="common">Mucormycosis agent</name>
    <name type="synonym">Calyptromyces circinelloides</name>
    <dbReference type="NCBI Taxonomy" id="1220926"/>
    <lineage>
        <taxon>Eukaryota</taxon>
        <taxon>Fungi</taxon>
        <taxon>Fungi incertae sedis</taxon>
        <taxon>Mucoromycota</taxon>
        <taxon>Mucoromycotina</taxon>
        <taxon>Mucoromycetes</taxon>
        <taxon>Mucorales</taxon>
        <taxon>Mucorineae</taxon>
        <taxon>Mucoraceae</taxon>
        <taxon>Mucor</taxon>
    </lineage>
</organism>
<keyword evidence="1" id="KW-0343">GTPase activation</keyword>
<feature type="compositionally biased region" description="Low complexity" evidence="2">
    <location>
        <begin position="471"/>
        <end position="483"/>
    </location>
</feature>
<keyword evidence="5" id="KW-1185">Reference proteome</keyword>
<feature type="region of interest" description="Disordered" evidence="2">
    <location>
        <begin position="465"/>
        <end position="607"/>
    </location>
</feature>
<dbReference type="InParanoid" id="S2JHI6"/>
<dbReference type="OMA" id="YYLEGKC"/>
<dbReference type="PANTHER" id="PTHR23176:SF134">
    <property type="entry name" value="RHO-TYPE GTPASE-ACTIVATING PROTEIN"/>
    <property type="match status" value="1"/>
</dbReference>
<dbReference type="OrthoDB" id="79452at2759"/>
<evidence type="ECO:0000313" key="4">
    <source>
        <dbReference type="EMBL" id="EPB87977.1"/>
    </source>
</evidence>
<feature type="region of interest" description="Disordered" evidence="2">
    <location>
        <begin position="642"/>
        <end position="679"/>
    </location>
</feature>
<dbReference type="SUPFAM" id="SSF48350">
    <property type="entry name" value="GTPase activation domain, GAP"/>
    <property type="match status" value="1"/>
</dbReference>
<feature type="compositionally biased region" description="Low complexity" evidence="2">
    <location>
        <begin position="516"/>
        <end position="535"/>
    </location>
</feature>
<gene>
    <name evidence="4" type="ORF">HMPREF1544_05269</name>
</gene>
<dbReference type="PROSITE" id="PS50238">
    <property type="entry name" value="RHOGAP"/>
    <property type="match status" value="1"/>
</dbReference>
<feature type="region of interest" description="Disordered" evidence="2">
    <location>
        <begin position="1"/>
        <end position="47"/>
    </location>
</feature>
<evidence type="ECO:0000259" key="3">
    <source>
        <dbReference type="PROSITE" id="PS50238"/>
    </source>
</evidence>
<sequence>MAQQQQQQQQAQQQGQQPIESNEFYAPSRNSIESPNPSRLSGDYGNRDIDGASIASYNNADQHNKKGMAGLISQMRTRAVGNAYLTPLDQNKQITKFAKMKKDITDADNEYREGILVLETLRKKQTKATEEVNRQLKSTIKRKTDTVKTSLVNILHSELDSLQIEMNISRTSFDAAACIDSFKDIQIFNAHYQSQGYCHPTPVRYENYYLEGKCKEVLFGGSLEGYAIEHNRTVPLIVVKCIESIEKMGGLQKEGIYRVSGRQTNIEQLKHQFELDEDKAVLDAYDVFTIATVLKMYIRELKRPLFDFNVQTRSSYSKNMPQIQRFQLMETKLSNLSLAHRSTLLYIVRHLAKVNASSQINKMNIPNLALIFTPVIFHDFNQTEEGLGEWSPDDLFEDLILHFEMLFPKAEEVARRNNEPKLQQALNGKSPYSQFSQSNLLYLSNTVLNNTPIISNNNMLLTQPMAPPPMINSNSGSNSPGGPLVAADQQYNSPYPPKLTTIIGIAPPGSSHQRMASLPQQQQQVPQQSAPQYSARPVMTPDQSRIVPPRYQSEGANYHPQQQQQQQQQQQDPYMNRSISDSTIMQRGSSMANAEENSNQSPLPDLKRSSHQFVKGASTVPPRHDSLRKINARFQSDGEKILEEQSTKPASSTPIQQQQQQQQPEQQMRPHVADQYQANLNQEYMLPAVQTEGQNLDSFIDYYSPTSAASETVNKQQ</sequence>
<feature type="compositionally biased region" description="Low complexity" evidence="2">
    <location>
        <begin position="1"/>
        <end position="17"/>
    </location>
</feature>
<protein>
    <recommendedName>
        <fullName evidence="3">Rho-GAP domain-containing protein</fullName>
    </recommendedName>
</protein>
<dbReference type="VEuPathDB" id="FungiDB:HMPREF1544_05269"/>
<dbReference type="GO" id="GO:0005737">
    <property type="term" value="C:cytoplasm"/>
    <property type="evidence" value="ECO:0007669"/>
    <property type="project" value="TreeGrafter"/>
</dbReference>
<feature type="compositionally biased region" description="Polar residues" evidence="2">
    <location>
        <begin position="28"/>
        <end position="39"/>
    </location>
</feature>
<dbReference type="Pfam" id="PF00620">
    <property type="entry name" value="RhoGAP"/>
    <property type="match status" value="1"/>
</dbReference>
<dbReference type="InterPro" id="IPR008936">
    <property type="entry name" value="Rho_GTPase_activation_prot"/>
</dbReference>
<dbReference type="Proteomes" id="UP000014254">
    <property type="component" value="Unassembled WGS sequence"/>
</dbReference>
<accession>S2JHI6</accession>
<proteinExistence type="predicted"/>
<dbReference type="InterPro" id="IPR050729">
    <property type="entry name" value="Rho-GAP"/>
</dbReference>
<dbReference type="Gene3D" id="1.10.555.10">
    <property type="entry name" value="Rho GTPase activation protein"/>
    <property type="match status" value="1"/>
</dbReference>
<feature type="compositionally biased region" description="Polar residues" evidence="2">
    <location>
        <begin position="577"/>
        <end position="602"/>
    </location>
</feature>
<evidence type="ECO:0000313" key="5">
    <source>
        <dbReference type="Proteomes" id="UP000014254"/>
    </source>
</evidence>
<dbReference type="PANTHER" id="PTHR23176">
    <property type="entry name" value="RHO/RAC/CDC GTPASE-ACTIVATING PROTEIN"/>
    <property type="match status" value="1"/>
</dbReference>
<dbReference type="SMART" id="SM00324">
    <property type="entry name" value="RhoGAP"/>
    <property type="match status" value="1"/>
</dbReference>
<dbReference type="CDD" id="cd00159">
    <property type="entry name" value="RhoGAP"/>
    <property type="match status" value="1"/>
</dbReference>
<feature type="domain" description="Rho-GAP" evidence="3">
    <location>
        <begin position="221"/>
        <end position="407"/>
    </location>
</feature>
<dbReference type="STRING" id="1220926.S2JHI6"/>